<gene>
    <name evidence="2" type="ORF">B0H16DRAFT_1468817</name>
</gene>
<organism evidence="2 3">
    <name type="scientific">Mycena metata</name>
    <dbReference type="NCBI Taxonomy" id="1033252"/>
    <lineage>
        <taxon>Eukaryota</taxon>
        <taxon>Fungi</taxon>
        <taxon>Dikarya</taxon>
        <taxon>Basidiomycota</taxon>
        <taxon>Agaricomycotina</taxon>
        <taxon>Agaricomycetes</taxon>
        <taxon>Agaricomycetidae</taxon>
        <taxon>Agaricales</taxon>
        <taxon>Marasmiineae</taxon>
        <taxon>Mycenaceae</taxon>
        <taxon>Mycena</taxon>
    </lineage>
</organism>
<proteinExistence type="predicted"/>
<evidence type="ECO:0000256" key="1">
    <source>
        <dbReference type="SAM" id="MobiDB-lite"/>
    </source>
</evidence>
<dbReference type="AlphaFoldDB" id="A0AAD7HZW6"/>
<dbReference type="EMBL" id="JARKIB010000148">
    <property type="protein sequence ID" value="KAJ7732012.1"/>
    <property type="molecule type" value="Genomic_DNA"/>
</dbReference>
<evidence type="ECO:0000313" key="3">
    <source>
        <dbReference type="Proteomes" id="UP001215598"/>
    </source>
</evidence>
<comment type="caution">
    <text evidence="2">The sequence shown here is derived from an EMBL/GenBank/DDBJ whole genome shotgun (WGS) entry which is preliminary data.</text>
</comment>
<protein>
    <submittedName>
        <fullName evidence="2">Uncharacterized protein</fullName>
    </submittedName>
</protein>
<feature type="region of interest" description="Disordered" evidence="1">
    <location>
        <begin position="449"/>
        <end position="525"/>
    </location>
</feature>
<keyword evidence="3" id="KW-1185">Reference proteome</keyword>
<evidence type="ECO:0000313" key="2">
    <source>
        <dbReference type="EMBL" id="KAJ7732012.1"/>
    </source>
</evidence>
<dbReference type="Proteomes" id="UP001215598">
    <property type="component" value="Unassembled WGS sequence"/>
</dbReference>
<feature type="compositionally biased region" description="Basic and acidic residues" evidence="1">
    <location>
        <begin position="473"/>
        <end position="506"/>
    </location>
</feature>
<name>A0AAD7HZW6_9AGAR</name>
<feature type="compositionally biased region" description="Acidic residues" evidence="1">
    <location>
        <begin position="516"/>
        <end position="525"/>
    </location>
</feature>
<accession>A0AAD7HZW6</accession>
<reference evidence="2" key="1">
    <citation type="submission" date="2023-03" db="EMBL/GenBank/DDBJ databases">
        <title>Massive genome expansion in bonnet fungi (Mycena s.s.) driven by repeated elements and novel gene families across ecological guilds.</title>
        <authorList>
            <consortium name="Lawrence Berkeley National Laboratory"/>
            <person name="Harder C.B."/>
            <person name="Miyauchi S."/>
            <person name="Viragh M."/>
            <person name="Kuo A."/>
            <person name="Thoen E."/>
            <person name="Andreopoulos B."/>
            <person name="Lu D."/>
            <person name="Skrede I."/>
            <person name="Drula E."/>
            <person name="Henrissat B."/>
            <person name="Morin E."/>
            <person name="Kohler A."/>
            <person name="Barry K."/>
            <person name="LaButti K."/>
            <person name="Morin E."/>
            <person name="Salamov A."/>
            <person name="Lipzen A."/>
            <person name="Mereny Z."/>
            <person name="Hegedus B."/>
            <person name="Baldrian P."/>
            <person name="Stursova M."/>
            <person name="Weitz H."/>
            <person name="Taylor A."/>
            <person name="Grigoriev I.V."/>
            <person name="Nagy L.G."/>
            <person name="Martin F."/>
            <person name="Kauserud H."/>
        </authorList>
    </citation>
    <scope>NUCLEOTIDE SEQUENCE</scope>
    <source>
        <strain evidence="2">CBHHK182m</strain>
    </source>
</reference>
<sequence length="550" mass="61960">MTSEDIMPYVDQWVRLPLWSTWVGSPYVYMGSERSEWWMVTTRYTPEFRAETRSGASLWNGLYFATQQQIWPFSNGGTKRAPNSSIGEELVTKSAREEGESVRRYKLINSPPALGNKRGTACDQRITRSQNLMYNTVKNKGYPQKKSPTRSLKDSVPDLVNINEGLFLTLIKGSTEGGTHLAGVSAFSGGYPLVKNPTPAHKSQNHRSLHGWDYARKINLIYRKGRICCEPGVGSYFRSSVTFVIFYSSTPYSGGKKKSAQGVILSDGNLLLKEFCKQNQCTFDFLYSGPVTPALDENEAGKTPVAGDEPKILPKFSQNMCREAVSLEDTAAVDEFYMHELDVSLGMMVCSIDGKIASANTWSLQQELAIYEETIDPSALEAAKLAHRAEVARRRVGGNKREDYPEDVGSCATGPAYTRKLTLTQILKEFNQFVRIGLESCGQSPHQHVHTVPEITRPSGSLNCGERRKRKVYKEPTARVSNRKREGNGGSKTHHEQARELYERSSSRQSFRCETQEEEDEEDLEGMVPVNWYRLRERNKGEDIHSRHGF</sequence>